<evidence type="ECO:0000313" key="5">
    <source>
        <dbReference type="EMBL" id="SFR48270.1"/>
    </source>
</evidence>
<dbReference type="RefSeq" id="WP_177218301.1">
    <property type="nucleotide sequence ID" value="NZ_FOYQ01000002.1"/>
</dbReference>
<keyword evidence="6" id="KW-1185">Reference proteome</keyword>
<dbReference type="AlphaFoldDB" id="A0A1I6H1F3"/>
<dbReference type="EMBL" id="FOYQ01000002">
    <property type="protein sequence ID" value="SFR48270.1"/>
    <property type="molecule type" value="Genomic_DNA"/>
</dbReference>
<keyword evidence="1" id="KW-0540">Nuclease</keyword>
<dbReference type="SUPFAM" id="SSF53098">
    <property type="entry name" value="Ribonuclease H-like"/>
    <property type="match status" value="1"/>
</dbReference>
<dbReference type="Pfam" id="PF00929">
    <property type="entry name" value="RNase_T"/>
    <property type="match status" value="1"/>
</dbReference>
<dbReference type="Proteomes" id="UP000199534">
    <property type="component" value="Unassembled WGS sequence"/>
</dbReference>
<dbReference type="GO" id="GO:0008408">
    <property type="term" value="F:3'-5' exonuclease activity"/>
    <property type="evidence" value="ECO:0007669"/>
    <property type="project" value="TreeGrafter"/>
</dbReference>
<organism evidence="5 6">
    <name type="scientific">Robiginitalea myxolifaciens</name>
    <dbReference type="NCBI Taxonomy" id="400055"/>
    <lineage>
        <taxon>Bacteria</taxon>
        <taxon>Pseudomonadati</taxon>
        <taxon>Bacteroidota</taxon>
        <taxon>Flavobacteriia</taxon>
        <taxon>Flavobacteriales</taxon>
        <taxon>Flavobacteriaceae</taxon>
        <taxon>Robiginitalea</taxon>
    </lineage>
</organism>
<sequence length="213" mass="24349">MLSRFWEKPLPEGIAADLQAVSFVVLDTETTGFDPERDRILSLGLLKIKGTRIAINQGVELFLEQEHFDRQSVPIHGILKEGRHKRVPEAEAMALLDTYCKDAILVGHHLGFDLSMIYRARKRNELPELRNPALDTEKLYRKSLIKSPVLKKKEHYSLDELAKAYDLNCKDRHTALGDAYITAMAFLHILNRLQSKKDLSTRQLLQLGQISSF</sequence>
<keyword evidence="2" id="KW-0378">Hydrolase</keyword>
<evidence type="ECO:0000313" key="6">
    <source>
        <dbReference type="Proteomes" id="UP000199534"/>
    </source>
</evidence>
<dbReference type="GO" id="GO:0005829">
    <property type="term" value="C:cytosol"/>
    <property type="evidence" value="ECO:0007669"/>
    <property type="project" value="TreeGrafter"/>
</dbReference>
<keyword evidence="3" id="KW-0269">Exonuclease</keyword>
<proteinExistence type="predicted"/>
<dbReference type="GO" id="GO:0006259">
    <property type="term" value="P:DNA metabolic process"/>
    <property type="evidence" value="ECO:0007669"/>
    <property type="project" value="UniProtKB-ARBA"/>
</dbReference>
<dbReference type="InterPro" id="IPR036397">
    <property type="entry name" value="RNaseH_sf"/>
</dbReference>
<reference evidence="5 6" key="1">
    <citation type="submission" date="2016-10" db="EMBL/GenBank/DDBJ databases">
        <authorList>
            <person name="de Groot N.N."/>
        </authorList>
    </citation>
    <scope>NUCLEOTIDE SEQUENCE [LARGE SCALE GENOMIC DNA]</scope>
    <source>
        <strain evidence="5 6">DSM 21019</strain>
    </source>
</reference>
<evidence type="ECO:0000256" key="2">
    <source>
        <dbReference type="ARBA" id="ARBA00022801"/>
    </source>
</evidence>
<dbReference type="InterPro" id="IPR012337">
    <property type="entry name" value="RNaseH-like_sf"/>
</dbReference>
<dbReference type="Gene3D" id="3.30.420.10">
    <property type="entry name" value="Ribonuclease H-like superfamily/Ribonuclease H"/>
    <property type="match status" value="1"/>
</dbReference>
<dbReference type="InterPro" id="IPR013520">
    <property type="entry name" value="Ribonucl_H"/>
</dbReference>
<dbReference type="STRING" id="400055.SAMN04490243_2061"/>
<dbReference type="PANTHER" id="PTHR30231">
    <property type="entry name" value="DNA POLYMERASE III SUBUNIT EPSILON"/>
    <property type="match status" value="1"/>
</dbReference>
<dbReference type="CDD" id="cd06127">
    <property type="entry name" value="DEDDh"/>
    <property type="match status" value="1"/>
</dbReference>
<feature type="domain" description="Exonuclease" evidence="4">
    <location>
        <begin position="22"/>
        <end position="195"/>
    </location>
</feature>
<protein>
    <submittedName>
        <fullName evidence="5">DNA polymerase-3 subunit epsilon</fullName>
    </submittedName>
</protein>
<accession>A0A1I6H1F3</accession>
<evidence type="ECO:0000259" key="4">
    <source>
        <dbReference type="SMART" id="SM00479"/>
    </source>
</evidence>
<name>A0A1I6H1F3_9FLAO</name>
<dbReference type="GO" id="GO:0003676">
    <property type="term" value="F:nucleic acid binding"/>
    <property type="evidence" value="ECO:0007669"/>
    <property type="project" value="InterPro"/>
</dbReference>
<dbReference type="PANTHER" id="PTHR30231:SF4">
    <property type="entry name" value="PROTEIN NEN2"/>
    <property type="match status" value="1"/>
</dbReference>
<dbReference type="SMART" id="SM00479">
    <property type="entry name" value="EXOIII"/>
    <property type="match status" value="1"/>
</dbReference>
<evidence type="ECO:0000256" key="3">
    <source>
        <dbReference type="ARBA" id="ARBA00022839"/>
    </source>
</evidence>
<gene>
    <name evidence="5" type="ORF">SAMN04490243_2061</name>
</gene>
<evidence type="ECO:0000256" key="1">
    <source>
        <dbReference type="ARBA" id="ARBA00022722"/>
    </source>
</evidence>